<feature type="domain" description="C2H2-type" evidence="13">
    <location>
        <begin position="500"/>
        <end position="522"/>
    </location>
</feature>
<evidence type="ECO:0000259" key="14">
    <source>
        <dbReference type="PROSITE" id="PS50805"/>
    </source>
</evidence>
<evidence type="ECO:0000256" key="1">
    <source>
        <dbReference type="ARBA" id="ARBA00004123"/>
    </source>
</evidence>
<dbReference type="Proteomes" id="UP000007646">
    <property type="component" value="Unassembled WGS sequence"/>
</dbReference>
<dbReference type="GO" id="GO:0008270">
    <property type="term" value="F:zinc ion binding"/>
    <property type="evidence" value="ECO:0007669"/>
    <property type="project" value="UniProtKB-KW"/>
</dbReference>
<dbReference type="Gene3D" id="3.30.160.60">
    <property type="entry name" value="Classic Zinc Finger"/>
    <property type="match status" value="4"/>
</dbReference>
<evidence type="ECO:0000256" key="3">
    <source>
        <dbReference type="ARBA" id="ARBA00022723"/>
    </source>
</evidence>
<evidence type="ECO:0000256" key="12">
    <source>
        <dbReference type="SAM" id="MobiDB-lite"/>
    </source>
</evidence>
<evidence type="ECO:0000256" key="5">
    <source>
        <dbReference type="ARBA" id="ARBA00022771"/>
    </source>
</evidence>
<keyword evidence="5 11" id="KW-0863">Zinc-finger</keyword>
<comment type="subcellular location">
    <subcellularLocation>
        <location evidence="1">Nucleus</location>
    </subcellularLocation>
</comment>
<evidence type="ECO:0000313" key="17">
    <source>
        <dbReference type="Proteomes" id="UP000007646"/>
    </source>
</evidence>
<keyword evidence="4" id="KW-0677">Repeat</keyword>
<evidence type="ECO:0000313" key="16">
    <source>
        <dbReference type="Ensembl" id="ENSLAFP00000021629.1"/>
    </source>
</evidence>
<feature type="domain" description="C2H2-type" evidence="13">
    <location>
        <begin position="416"/>
        <end position="436"/>
    </location>
</feature>
<sequence length="522" mass="56549">KISPWTMAATIQAMERKIESQAARLLSLEGRTGMAEKKLADCEKTAVEFGNQLEGKWAMLGTLLQEYGLLQRRLENMENLLRNRNFWILRLPPGSKGEVPKVPVTFDDVAVYFSEQEWGKLDEWQKELYKHVMRGNYETLVSLDYAISKPEVLSQIEQGKEPCSWRRAGPKIPDVPVDPSPGEGLGGGQGDNRVSHQAEKSRAREFPCLEWERGLPTISLSSPPSRSSGPPVPAPDLLMQIKQEGELQLQEQQALGVEAWAAGQPDIGEEPWGLSQLDSGAGDLSTDTTPSVHSSFSTTIPPSSWQADLPPHHPSSACSDGTLKLNTAASTEGIQGLGEEGGRPCVPAGVLGSSGGVTRKNCDKNRGPGGGGGPGPCAGAEGAGSARAGCPGAEPRCGPGGSPRRGLAPQWGVRPFTCATCGKSFQLQVSLAAHQRSCGDGSALRCGECGRCFTRPAHLIRHRMLHTGERPFPCTECEKRFTERSKLIDHYRTHTGVRPFACTVCGKSFIRKDHLRKHQRNH</sequence>
<dbReference type="GO" id="GO:0000981">
    <property type="term" value="F:DNA-binding transcription factor activity, RNA polymerase II-specific"/>
    <property type="evidence" value="ECO:0007669"/>
    <property type="project" value="TreeGrafter"/>
</dbReference>
<dbReference type="CDD" id="cd07765">
    <property type="entry name" value="KRAB_A-box"/>
    <property type="match status" value="1"/>
</dbReference>
<dbReference type="PROSITE" id="PS50157">
    <property type="entry name" value="ZINC_FINGER_C2H2_2"/>
    <property type="match status" value="4"/>
</dbReference>
<keyword evidence="8" id="KW-0238">DNA-binding</keyword>
<proteinExistence type="inferred from homology"/>
<dbReference type="FunFam" id="3.30.160.60:FF:000340">
    <property type="entry name" value="zinc finger protein 473 isoform X1"/>
    <property type="match status" value="1"/>
</dbReference>
<dbReference type="AlphaFoldDB" id="G3U1C1"/>
<reference evidence="16" key="3">
    <citation type="submission" date="2025-09" db="UniProtKB">
        <authorList>
            <consortium name="Ensembl"/>
        </authorList>
    </citation>
    <scope>IDENTIFICATION</scope>
    <source>
        <strain evidence="16">Isolate ISIS603380</strain>
    </source>
</reference>
<dbReference type="PANTHER" id="PTHR24381">
    <property type="entry name" value="ZINC FINGER PROTEIN"/>
    <property type="match status" value="1"/>
</dbReference>
<feature type="domain" description="C2H2-type" evidence="13">
    <location>
        <begin position="444"/>
        <end position="471"/>
    </location>
</feature>
<feature type="region of interest" description="Disordered" evidence="12">
    <location>
        <begin position="266"/>
        <end position="322"/>
    </location>
</feature>
<organism evidence="16 17">
    <name type="scientific">Loxodonta africana</name>
    <name type="common">African elephant</name>
    <dbReference type="NCBI Taxonomy" id="9785"/>
    <lineage>
        <taxon>Eukaryota</taxon>
        <taxon>Metazoa</taxon>
        <taxon>Chordata</taxon>
        <taxon>Craniata</taxon>
        <taxon>Vertebrata</taxon>
        <taxon>Euteleostomi</taxon>
        <taxon>Mammalia</taxon>
        <taxon>Eutheria</taxon>
        <taxon>Afrotheria</taxon>
        <taxon>Proboscidea</taxon>
        <taxon>Elephantidae</taxon>
        <taxon>Loxodonta</taxon>
    </lineage>
</organism>
<dbReference type="GO" id="GO:0000977">
    <property type="term" value="F:RNA polymerase II transcription regulatory region sequence-specific DNA binding"/>
    <property type="evidence" value="ECO:0007669"/>
    <property type="project" value="TreeGrafter"/>
</dbReference>
<dbReference type="PANTHER" id="PTHR24381:SF269">
    <property type="entry name" value="ZINC FINGER PROTEIN 398"/>
    <property type="match status" value="1"/>
</dbReference>
<feature type="region of interest" description="Disordered" evidence="12">
    <location>
        <begin position="217"/>
        <end position="236"/>
    </location>
</feature>
<evidence type="ECO:0000259" key="15">
    <source>
        <dbReference type="PROSITE" id="PS50806"/>
    </source>
</evidence>
<gene>
    <name evidence="16" type="primary">ZNF746</name>
</gene>
<evidence type="ECO:0000256" key="8">
    <source>
        <dbReference type="ARBA" id="ARBA00023125"/>
    </source>
</evidence>
<feature type="compositionally biased region" description="Gly residues" evidence="12">
    <location>
        <begin position="367"/>
        <end position="376"/>
    </location>
</feature>
<dbReference type="FunFam" id="3.30.160.60:FF:000100">
    <property type="entry name" value="Zinc finger 45-like"/>
    <property type="match status" value="1"/>
</dbReference>
<keyword evidence="7" id="KW-0805">Transcription regulation</keyword>
<dbReference type="InterPro" id="IPR001909">
    <property type="entry name" value="KRAB"/>
</dbReference>
<dbReference type="PROSITE" id="PS50805">
    <property type="entry name" value="KRAB"/>
    <property type="match status" value="1"/>
</dbReference>
<dbReference type="FunFam" id="3.30.160.60:FF:001063">
    <property type="entry name" value="zinc finger protein 746 isoform X1"/>
    <property type="match status" value="1"/>
</dbReference>
<evidence type="ECO:0000256" key="10">
    <source>
        <dbReference type="ARBA" id="ARBA00023242"/>
    </source>
</evidence>
<feature type="compositionally biased region" description="Low complexity" evidence="12">
    <location>
        <begin position="377"/>
        <end position="389"/>
    </location>
</feature>
<feature type="domain" description="KRAB" evidence="14">
    <location>
        <begin position="104"/>
        <end position="175"/>
    </location>
</feature>
<dbReference type="SMART" id="SM00355">
    <property type="entry name" value="ZnF_C2H2"/>
    <property type="match status" value="4"/>
</dbReference>
<keyword evidence="3" id="KW-0479">Metal-binding</keyword>
<keyword evidence="17" id="KW-1185">Reference proteome</keyword>
<dbReference type="OMA" id="PEPCKYP"/>
<evidence type="ECO:0000256" key="4">
    <source>
        <dbReference type="ARBA" id="ARBA00022737"/>
    </source>
</evidence>
<reference evidence="16 17" key="1">
    <citation type="submission" date="2009-06" db="EMBL/GenBank/DDBJ databases">
        <title>The Genome Sequence of Loxodonta africana (African elephant).</title>
        <authorList>
            <person name="Di Palma F."/>
            <person name="Heiman D."/>
            <person name="Young S."/>
            <person name="Johnson J."/>
            <person name="Lander E.S."/>
            <person name="Lindblad-Toh K."/>
        </authorList>
    </citation>
    <scope>NUCLEOTIDE SEQUENCE [LARGE SCALE GENOMIC DNA]</scope>
    <source>
        <strain evidence="16 17">Isolate ISIS603380</strain>
    </source>
</reference>
<dbReference type="InterPro" id="IPR003655">
    <property type="entry name" value="aKRAB"/>
</dbReference>
<dbReference type="InterPro" id="IPR013087">
    <property type="entry name" value="Znf_C2H2_type"/>
</dbReference>
<dbReference type="Gene3D" id="6.10.140.140">
    <property type="match status" value="1"/>
</dbReference>
<name>G3U1C1_LOXAF</name>
<dbReference type="GO" id="GO:0005634">
    <property type="term" value="C:nucleus"/>
    <property type="evidence" value="ECO:0007669"/>
    <property type="project" value="UniProtKB-SubCell"/>
</dbReference>
<evidence type="ECO:0000259" key="13">
    <source>
        <dbReference type="PROSITE" id="PS50157"/>
    </source>
</evidence>
<dbReference type="InterPro" id="IPR036051">
    <property type="entry name" value="KRAB_dom_sf"/>
</dbReference>
<dbReference type="Pfam" id="PF01352">
    <property type="entry name" value="KRAB"/>
    <property type="match status" value="1"/>
</dbReference>
<accession>G3U1C1</accession>
<keyword evidence="10" id="KW-0539">Nucleus</keyword>
<evidence type="ECO:0000256" key="2">
    <source>
        <dbReference type="ARBA" id="ARBA00006991"/>
    </source>
</evidence>
<comment type="similarity">
    <text evidence="2">Belongs to the krueppel C2H2-type zinc-finger protein family.</text>
</comment>
<feature type="compositionally biased region" description="Low complexity" evidence="12">
    <location>
        <begin position="217"/>
        <end position="229"/>
    </location>
</feature>
<dbReference type="InterPro" id="IPR036236">
    <property type="entry name" value="Znf_C2H2_sf"/>
</dbReference>
<reference evidence="16" key="2">
    <citation type="submission" date="2025-08" db="UniProtKB">
        <authorList>
            <consortium name="Ensembl"/>
        </authorList>
    </citation>
    <scope>IDENTIFICATION</scope>
    <source>
        <strain evidence="16">Isolate ISIS603380</strain>
    </source>
</reference>
<feature type="compositionally biased region" description="Polar residues" evidence="12">
    <location>
        <begin position="285"/>
        <end position="306"/>
    </location>
</feature>
<dbReference type="SUPFAM" id="SSF109640">
    <property type="entry name" value="KRAB domain (Kruppel-associated box)"/>
    <property type="match status" value="1"/>
</dbReference>
<feature type="region of interest" description="Disordered" evidence="12">
    <location>
        <begin position="163"/>
        <end position="200"/>
    </location>
</feature>
<evidence type="ECO:0000256" key="6">
    <source>
        <dbReference type="ARBA" id="ARBA00022833"/>
    </source>
</evidence>
<evidence type="ECO:0000256" key="9">
    <source>
        <dbReference type="ARBA" id="ARBA00023163"/>
    </source>
</evidence>
<dbReference type="HOGENOM" id="CLU_002678_76_3_1"/>
<feature type="domain" description="KRAB-related" evidence="15">
    <location>
        <begin position="101"/>
        <end position="161"/>
    </location>
</feature>
<dbReference type="FunFam" id="3.30.160.60:FF:001242">
    <property type="entry name" value="zinc finger protein 746 isoform X1"/>
    <property type="match status" value="1"/>
</dbReference>
<dbReference type="Ensembl" id="ENSLAFT00000027751.1">
    <property type="protein sequence ID" value="ENSLAFP00000021629.1"/>
    <property type="gene ID" value="ENSLAFG00000006725.2"/>
</dbReference>
<dbReference type="GeneTree" id="ENSGT00940000161747"/>
<dbReference type="PROSITE" id="PS50806">
    <property type="entry name" value="KRAB_RELATED"/>
    <property type="match status" value="1"/>
</dbReference>
<keyword evidence="9" id="KW-0804">Transcription</keyword>
<dbReference type="Pfam" id="PF00096">
    <property type="entry name" value="zf-C2H2"/>
    <property type="match status" value="4"/>
</dbReference>
<keyword evidence="6" id="KW-0862">Zinc</keyword>
<feature type="region of interest" description="Disordered" evidence="12">
    <location>
        <begin position="334"/>
        <end position="391"/>
    </location>
</feature>
<evidence type="ECO:0000256" key="7">
    <source>
        <dbReference type="ARBA" id="ARBA00023015"/>
    </source>
</evidence>
<dbReference type="SMART" id="SM00349">
    <property type="entry name" value="KRAB"/>
    <property type="match status" value="1"/>
</dbReference>
<protein>
    <submittedName>
        <fullName evidence="16">Zinc finger protein 746</fullName>
    </submittedName>
</protein>
<dbReference type="SUPFAM" id="SSF57667">
    <property type="entry name" value="beta-beta-alpha zinc fingers"/>
    <property type="match status" value="2"/>
</dbReference>
<dbReference type="PROSITE" id="PS00028">
    <property type="entry name" value="ZINC_FINGER_C2H2_1"/>
    <property type="match status" value="3"/>
</dbReference>
<feature type="domain" description="C2H2-type" evidence="13">
    <location>
        <begin position="472"/>
        <end position="499"/>
    </location>
</feature>
<evidence type="ECO:0000256" key="11">
    <source>
        <dbReference type="PROSITE-ProRule" id="PRU00042"/>
    </source>
</evidence>